<evidence type="ECO:0000256" key="2">
    <source>
        <dbReference type="SAM" id="Coils"/>
    </source>
</evidence>
<comment type="similarity">
    <text evidence="1">Belongs to the dynein heavy chain family.</text>
</comment>
<feature type="compositionally biased region" description="Basic and acidic residues" evidence="3">
    <location>
        <begin position="494"/>
        <end position="521"/>
    </location>
</feature>
<feature type="non-terminal residue" evidence="5">
    <location>
        <position position="1045"/>
    </location>
</feature>
<gene>
    <name evidence="5" type="ORF">PMALA_007220</name>
</gene>
<feature type="domain" description="Dynein heavy chain tail" evidence="4">
    <location>
        <begin position="936"/>
        <end position="1038"/>
    </location>
</feature>
<evidence type="ECO:0000256" key="3">
    <source>
        <dbReference type="SAM" id="MobiDB-lite"/>
    </source>
</evidence>
<dbReference type="PANTHER" id="PTHR46532">
    <property type="entry name" value="MALE FERTILITY FACTOR KL5"/>
    <property type="match status" value="1"/>
</dbReference>
<feature type="region of interest" description="Disordered" evidence="3">
    <location>
        <begin position="534"/>
        <end position="561"/>
    </location>
</feature>
<dbReference type="VEuPathDB" id="PlasmoDB:PmUG01_07016800"/>
<feature type="compositionally biased region" description="Basic and acidic residues" evidence="3">
    <location>
        <begin position="413"/>
        <end position="424"/>
    </location>
</feature>
<evidence type="ECO:0000259" key="4">
    <source>
        <dbReference type="Pfam" id="PF08385"/>
    </source>
</evidence>
<feature type="coiled-coil region" evidence="2">
    <location>
        <begin position="759"/>
        <end position="786"/>
    </location>
</feature>
<dbReference type="AlphaFoldDB" id="A0A1A8VSX5"/>
<evidence type="ECO:0000256" key="1">
    <source>
        <dbReference type="ARBA" id="ARBA00008887"/>
    </source>
</evidence>
<dbReference type="EMBL" id="FLQW01000384">
    <property type="protein sequence ID" value="SBS83576.1"/>
    <property type="molecule type" value="Genomic_DNA"/>
</dbReference>
<accession>A0A1A8VSX5</accession>
<feature type="compositionally biased region" description="Acidic residues" evidence="3">
    <location>
        <begin position="465"/>
        <end position="492"/>
    </location>
</feature>
<proteinExistence type="inferred from homology"/>
<feature type="coiled-coil region" evidence="2">
    <location>
        <begin position="197"/>
        <end position="245"/>
    </location>
</feature>
<feature type="region of interest" description="Disordered" evidence="3">
    <location>
        <begin position="398"/>
        <end position="521"/>
    </location>
</feature>
<feature type="domain" description="Dynein heavy chain tail" evidence="4">
    <location>
        <begin position="578"/>
        <end position="818"/>
    </location>
</feature>
<evidence type="ECO:0000313" key="5">
    <source>
        <dbReference type="EMBL" id="SBS83576.1"/>
    </source>
</evidence>
<feature type="compositionally biased region" description="Acidic residues" evidence="3">
    <location>
        <begin position="534"/>
        <end position="548"/>
    </location>
</feature>
<dbReference type="GO" id="GO:0051959">
    <property type="term" value="F:dynein light intermediate chain binding"/>
    <property type="evidence" value="ECO:0007669"/>
    <property type="project" value="InterPro"/>
</dbReference>
<name>A0A1A8VSX5_PLAMA</name>
<dbReference type="GO" id="GO:0045505">
    <property type="term" value="F:dynein intermediate chain binding"/>
    <property type="evidence" value="ECO:0007669"/>
    <property type="project" value="InterPro"/>
</dbReference>
<dbReference type="PANTHER" id="PTHR46532:SF4">
    <property type="entry name" value="AAA+ ATPASE DOMAIN-CONTAINING PROTEIN"/>
    <property type="match status" value="1"/>
</dbReference>
<dbReference type="GO" id="GO:0005858">
    <property type="term" value="C:axonemal dynein complex"/>
    <property type="evidence" value="ECO:0007669"/>
    <property type="project" value="TreeGrafter"/>
</dbReference>
<keyword evidence="2" id="KW-0175">Coiled coil</keyword>
<feature type="compositionally biased region" description="Low complexity" evidence="3">
    <location>
        <begin position="425"/>
        <end position="449"/>
    </location>
</feature>
<dbReference type="Pfam" id="PF08385">
    <property type="entry name" value="DHC_N1"/>
    <property type="match status" value="3"/>
</dbReference>
<feature type="domain" description="Dynein heavy chain tail" evidence="4">
    <location>
        <begin position="238"/>
        <end position="391"/>
    </location>
</feature>
<dbReference type="GO" id="GO:0007018">
    <property type="term" value="P:microtubule-based movement"/>
    <property type="evidence" value="ECO:0007669"/>
    <property type="project" value="InterPro"/>
</dbReference>
<dbReference type="Proteomes" id="UP000078597">
    <property type="component" value="Unassembled WGS sequence"/>
</dbReference>
<sequence>MERRNDDSQVYGVYKWVLNKLKFSYKEEYNIDYLIDDNAEEKKDVVVNFVRKEKDDVLLFNIENNKMVIAKEENIKFDQKIVYFYKYLNKDMRDDKNILYGILSPNILDTLKLMLKKIIFPLFLNNKIIYNSVSKDEVNKFAMEFDTYIKELSEFILILEDIKKVKLKMKKDQSEIICENGNDKSELKEDKDTTSINRQYNKTGNETENKIQKKKKETDHLTKYLNILENLFNDMQQKILEYKKSNIDVGPFIEIQYWRYKHRYLLFIMEELRSNEIKNIINNINISNTSNEEQKYTYTFDILNKWRELETKIENEFNESKDNIKYLESIEQFILSLYLCNVENIIDNIPPLLNSIKMIYLVARFYNTPNKLKNLFIKITNQLVVKCKEEIFCAKRKKRKKRRKRRKNKRNVKIKDNEYGDNKSETNVGNNCGGNNQNENGENYLNNAGKSNQMSDFIKNLDNYNNDDNDDNVYNDDRDDEDDNDDYDENDDINNNKDGGDYDETYKKEKNEMGYGENRIEYDENCVDHGIYYDSDESEEDQGNEDGENNTIHRTANEREEGEYNMKDENTKTEALKNKQNLWLLDPDDLIKKFELCFKLHEKYREEFENIKTFFEENSKNRSVDLDTKVIFCKIEIFCRRLKKLVDLFLCIKQFKNLRKMKFDCIQNITSAFNKYIKEFKLKHTDDMLNYTYNYFDRDFVELRVYISELESDLQENIVNLLSNSSNIMLSFFIFFKFKEYFIRDYLITFLHTKYDILLLQFLEILNNINNDLENYKSNLNSSKNINYLKNIFWILSINYKVNHIMKIFLDENNLSIKDEKNTSSYFELSHLNNNLPITKLKTDFEKIIEEEHTTTTMHAGGANDSRNNCTDNIDIFYAIYEQVLKLLEDHDKKKTANEDVKIQVSTFEEKNKENVPKEGEVALVAVGEKDNKIKNVLFKSSNGKEVLKLYVKIYKFIDEYKNRLFKHWLSFTKNMNSLNVTVFVKHPKTKNVIVNFDNRIKRIIREAKIFLSFNFEIPEEIKNMISQETKIYSLYYKFYNILIL</sequence>
<evidence type="ECO:0000313" key="6">
    <source>
        <dbReference type="Proteomes" id="UP000078597"/>
    </source>
</evidence>
<reference evidence="6" key="1">
    <citation type="submission" date="2016-05" db="EMBL/GenBank/DDBJ databases">
        <authorList>
            <person name="Naeem Raeece"/>
        </authorList>
    </citation>
    <scope>NUCLEOTIDE SEQUENCE [LARGE SCALE GENOMIC DNA]</scope>
</reference>
<protein>
    <submittedName>
        <fullName evidence="5">Dynein heavy chain, putative</fullName>
    </submittedName>
</protein>
<dbReference type="InterPro" id="IPR013594">
    <property type="entry name" value="Dynein_heavy_tail"/>
</dbReference>
<feature type="compositionally biased region" description="Basic residues" evidence="3">
    <location>
        <begin position="398"/>
        <end position="412"/>
    </location>
</feature>
<dbReference type="InterPro" id="IPR026983">
    <property type="entry name" value="DHC"/>
</dbReference>
<organism evidence="5 6">
    <name type="scientific">Plasmodium malariae</name>
    <dbReference type="NCBI Taxonomy" id="5858"/>
    <lineage>
        <taxon>Eukaryota</taxon>
        <taxon>Sar</taxon>
        <taxon>Alveolata</taxon>
        <taxon>Apicomplexa</taxon>
        <taxon>Aconoidasida</taxon>
        <taxon>Haemosporida</taxon>
        <taxon>Plasmodiidae</taxon>
        <taxon>Plasmodium</taxon>
        <taxon>Plasmodium (Plasmodium)</taxon>
    </lineage>
</organism>